<reference evidence="2" key="1">
    <citation type="journal article" date="2017" name="MBio">
        <title>Type VI secretion-mediated competition in the bee gut microbiome.</title>
        <authorList>
            <person name="Steele M.I."/>
            <person name="Kwong W.K."/>
            <person name="Powell J.E."/>
            <person name="Whiteley M."/>
            <person name="Moran N.A."/>
        </authorList>
    </citation>
    <scope>NUCLEOTIDE SEQUENCE [LARGE SCALE GENOMIC DNA]</scope>
    <source>
        <strain evidence="2">WkB273</strain>
    </source>
</reference>
<name>A0A2N9X6N3_9NEIS</name>
<feature type="transmembrane region" description="Helical" evidence="1">
    <location>
        <begin position="12"/>
        <end position="35"/>
    </location>
</feature>
<evidence type="ECO:0000313" key="2">
    <source>
        <dbReference type="EMBL" id="PIT38836.1"/>
    </source>
</evidence>
<proteinExistence type="predicted"/>
<keyword evidence="1" id="KW-1133">Transmembrane helix</keyword>
<comment type="caution">
    <text evidence="2">The sequence shown here is derived from an EMBL/GenBank/DDBJ whole genome shotgun (WGS) entry which is preliminary data.</text>
</comment>
<evidence type="ECO:0000313" key="3">
    <source>
        <dbReference type="Proteomes" id="UP000230202"/>
    </source>
</evidence>
<sequence length="156" mass="18987">MNWFWKHKIFSIFMLLLFLIIGYIIWFAFIFTGITDDKYGKYIFRYDYYGDSVFEYELLDDSDIHNYVYVHALVHDYVKEGEDIFFTYVNGTFDDGFCYYDKNLYLGKINLKKNILENNINIHLYPNTYKLLSDLSSTEKKWLNTYSHKCPERKNR</sequence>
<dbReference type="Proteomes" id="UP000230202">
    <property type="component" value="Unassembled WGS sequence"/>
</dbReference>
<dbReference type="EMBL" id="MEIL01000029">
    <property type="protein sequence ID" value="PIT38836.1"/>
    <property type="molecule type" value="Genomic_DNA"/>
</dbReference>
<organism evidence="2 3">
    <name type="scientific">Snodgrassella alvi</name>
    <dbReference type="NCBI Taxonomy" id="1196083"/>
    <lineage>
        <taxon>Bacteria</taxon>
        <taxon>Pseudomonadati</taxon>
        <taxon>Pseudomonadota</taxon>
        <taxon>Betaproteobacteria</taxon>
        <taxon>Neisseriales</taxon>
        <taxon>Neisseriaceae</taxon>
        <taxon>Snodgrassella</taxon>
    </lineage>
</organism>
<keyword evidence="1" id="KW-0812">Transmembrane</keyword>
<keyword evidence="3" id="KW-1185">Reference proteome</keyword>
<protein>
    <submittedName>
        <fullName evidence="2">Uncharacterized protein</fullName>
    </submittedName>
</protein>
<gene>
    <name evidence="2" type="ORF">BHC54_10120</name>
</gene>
<accession>A0A2N9X6N3</accession>
<dbReference type="RefSeq" id="WP_100152687.1">
    <property type="nucleotide sequence ID" value="NZ_MEIL01000029.1"/>
</dbReference>
<dbReference type="AlphaFoldDB" id="A0A2N9X6N3"/>
<keyword evidence="1" id="KW-0472">Membrane</keyword>
<evidence type="ECO:0000256" key="1">
    <source>
        <dbReference type="SAM" id="Phobius"/>
    </source>
</evidence>